<dbReference type="AlphaFoldDB" id="A0A0D3D9E5"/>
<keyword evidence="3" id="KW-1185">Reference proteome</keyword>
<evidence type="ECO:0000256" key="1">
    <source>
        <dbReference type="SAM" id="MobiDB-lite"/>
    </source>
</evidence>
<dbReference type="EnsemblPlants" id="Bo7g074060.1">
    <property type="protein sequence ID" value="Bo7g074060.1"/>
    <property type="gene ID" value="Bo7g074060"/>
</dbReference>
<evidence type="ECO:0000313" key="3">
    <source>
        <dbReference type="Proteomes" id="UP000032141"/>
    </source>
</evidence>
<organism evidence="2 3">
    <name type="scientific">Brassica oleracea var. oleracea</name>
    <dbReference type="NCBI Taxonomy" id="109376"/>
    <lineage>
        <taxon>Eukaryota</taxon>
        <taxon>Viridiplantae</taxon>
        <taxon>Streptophyta</taxon>
        <taxon>Embryophyta</taxon>
        <taxon>Tracheophyta</taxon>
        <taxon>Spermatophyta</taxon>
        <taxon>Magnoliopsida</taxon>
        <taxon>eudicotyledons</taxon>
        <taxon>Gunneridae</taxon>
        <taxon>Pentapetalae</taxon>
        <taxon>rosids</taxon>
        <taxon>malvids</taxon>
        <taxon>Brassicales</taxon>
        <taxon>Brassicaceae</taxon>
        <taxon>Brassiceae</taxon>
        <taxon>Brassica</taxon>
    </lineage>
</organism>
<protein>
    <submittedName>
        <fullName evidence="2">Uncharacterized protein</fullName>
    </submittedName>
</protein>
<feature type="region of interest" description="Disordered" evidence="1">
    <location>
        <begin position="19"/>
        <end position="56"/>
    </location>
</feature>
<accession>A0A0D3D9E5</accession>
<name>A0A0D3D9E5_BRAOL</name>
<reference evidence="2" key="2">
    <citation type="submission" date="2015-03" db="UniProtKB">
        <authorList>
            <consortium name="EnsemblPlants"/>
        </authorList>
    </citation>
    <scope>IDENTIFICATION</scope>
</reference>
<dbReference type="HOGENOM" id="CLU_3017044_0_0_1"/>
<sequence length="56" mass="6146">MGTENILVQANRPLFEISSGRRHVASTPTPPAQYKSPFPPQDLSAETIGPENMKHT</sequence>
<dbReference type="Proteomes" id="UP000032141">
    <property type="component" value="Chromosome C7"/>
</dbReference>
<proteinExistence type="predicted"/>
<dbReference type="Gramene" id="Bo7g074060.1">
    <property type="protein sequence ID" value="Bo7g074060.1"/>
    <property type="gene ID" value="Bo7g074060"/>
</dbReference>
<reference evidence="2 3" key="1">
    <citation type="journal article" date="2014" name="Genome Biol.">
        <title>Transcriptome and methylome profiling reveals relics of genome dominance in the mesopolyploid Brassica oleracea.</title>
        <authorList>
            <person name="Parkin I.A."/>
            <person name="Koh C."/>
            <person name="Tang H."/>
            <person name="Robinson S.J."/>
            <person name="Kagale S."/>
            <person name="Clarke W.E."/>
            <person name="Town C.D."/>
            <person name="Nixon J."/>
            <person name="Krishnakumar V."/>
            <person name="Bidwell S.L."/>
            <person name="Denoeud F."/>
            <person name="Belcram H."/>
            <person name="Links M.G."/>
            <person name="Just J."/>
            <person name="Clarke C."/>
            <person name="Bender T."/>
            <person name="Huebert T."/>
            <person name="Mason A.S."/>
            <person name="Pires J.C."/>
            <person name="Barker G."/>
            <person name="Moore J."/>
            <person name="Walley P.G."/>
            <person name="Manoli S."/>
            <person name="Batley J."/>
            <person name="Edwards D."/>
            <person name="Nelson M.N."/>
            <person name="Wang X."/>
            <person name="Paterson A.H."/>
            <person name="King G."/>
            <person name="Bancroft I."/>
            <person name="Chalhoub B."/>
            <person name="Sharpe A.G."/>
        </authorList>
    </citation>
    <scope>NUCLEOTIDE SEQUENCE</scope>
    <source>
        <strain evidence="2 3">cv. TO1000</strain>
    </source>
</reference>
<evidence type="ECO:0000313" key="2">
    <source>
        <dbReference type="EnsemblPlants" id="Bo7g074060.1"/>
    </source>
</evidence>